<dbReference type="InterPro" id="IPR001810">
    <property type="entry name" value="F-box_dom"/>
</dbReference>
<comment type="caution">
    <text evidence="3">The sequence shown here is derived from an EMBL/GenBank/DDBJ whole genome shotgun (WGS) entry which is preliminary data.</text>
</comment>
<dbReference type="OrthoDB" id="4200124at2759"/>
<dbReference type="SUPFAM" id="SSF81383">
    <property type="entry name" value="F-box domain"/>
    <property type="match status" value="1"/>
</dbReference>
<reference evidence="3" key="1">
    <citation type="journal article" date="2021" name="Nat. Commun.">
        <title>Genetic determinants of endophytism in the Arabidopsis root mycobiome.</title>
        <authorList>
            <person name="Mesny F."/>
            <person name="Miyauchi S."/>
            <person name="Thiergart T."/>
            <person name="Pickel B."/>
            <person name="Atanasova L."/>
            <person name="Karlsson M."/>
            <person name="Huettel B."/>
            <person name="Barry K.W."/>
            <person name="Haridas S."/>
            <person name="Chen C."/>
            <person name="Bauer D."/>
            <person name="Andreopoulos W."/>
            <person name="Pangilinan J."/>
            <person name="LaButti K."/>
            <person name="Riley R."/>
            <person name="Lipzen A."/>
            <person name="Clum A."/>
            <person name="Drula E."/>
            <person name="Henrissat B."/>
            <person name="Kohler A."/>
            <person name="Grigoriev I.V."/>
            <person name="Martin F.M."/>
            <person name="Hacquard S."/>
        </authorList>
    </citation>
    <scope>NUCLEOTIDE SEQUENCE</scope>
    <source>
        <strain evidence="3">MPI-SDFR-AT-0073</strain>
    </source>
</reference>
<evidence type="ECO:0000259" key="2">
    <source>
        <dbReference type="PROSITE" id="PS50181"/>
    </source>
</evidence>
<feature type="region of interest" description="Disordered" evidence="1">
    <location>
        <begin position="510"/>
        <end position="596"/>
    </location>
</feature>
<gene>
    <name evidence="3" type="ORF">BKA67DRAFT_13824</name>
</gene>
<sequence length="991" mass="109859">MASSLAFPSAKLGILGLPVEIIKEICSHCSQSDLICLALVSRQFHELAASQLYRNFHIVFPDEDDPTFDSPIDGLASGLDTFVTSDYDYAKHLHDLSLDTLSAGARAEQAYKPYLYKVSCGKFMNTLLLLVLRRATSLETFKWNIRVELSRPVYKALHNITSLKHLHLRMQSGYSLYETPPPLPWSGITATSPSGSASPAVPLTSNTAWTNPSAPSPLYSTGSNAPFFGPVPSTTGPWGLNIPTQYTTYAPPPIISLPPNGSHAAMPTPPKPPFRAKPIKKSATTKEPLTIAGFNKLHTLSVLDIDSLDIIAEIQACIQNSSSQLRKLKLSFSDGLASQARKPKVEVDPNESDDDDEFQIVPMTTSYDDGTGPARAFRAQQERKAQELVLGRVFAVDTFTSRTTQLVQRLKTRATEKAQQRSLQQNPVADRQNMFLSTIQLVSKRLCDNTVQVASEQKEILDLITAASKLYVEDVDKDVARTSQGIYIPPSWLPEAGESSSSTTLLGNDAEAATASAPPNAKPRSSLQEDNDDTEPEDIDVAKPEEQLNEDVLDTSNDDLTPKNEPSLPSTAFPTPSATNSTRGTPSQASSATPSIVAAAKETVDRPSNTDNMFGVVTEPSAQSHTDDSQPHSYQDVQHEINVIEAELEELGEVPLSACDTDEEIQRQVSEYVRATRGIALKSLSIHLIPVKASVLGRAIDLRTLTRITLLNVGNQAPIWALMTRENKAGYLPLRKIFTDNVSSHFLNLVSQLETVEELFLLERSLKYKPESFAPRTEITLDQIRRAILKKHMRTIKRLMIKNQKEGDNSWDMDEKTIQLICKRGKGLEELAINTGISAIHAFLQHLTGLSNLRALHILFFRVEDTCLSVMRETRRFIVDTISHHPEMLLEWIAMGDDNRADRLVRRTDKPRRPMKKNKSKEKELVQGLMNTADPALPILPTDAWDDSSSESEFDDDGGQPYLKLDLIENICFYDIWGVRIFKKEVVAARL</sequence>
<protein>
    <recommendedName>
        <fullName evidence="2">F-box domain-containing protein</fullName>
    </recommendedName>
</protein>
<dbReference type="Pfam" id="PF12937">
    <property type="entry name" value="F-box-like"/>
    <property type="match status" value="1"/>
</dbReference>
<evidence type="ECO:0000256" key="1">
    <source>
        <dbReference type="SAM" id="MobiDB-lite"/>
    </source>
</evidence>
<evidence type="ECO:0000313" key="3">
    <source>
        <dbReference type="EMBL" id="KAH6659455.1"/>
    </source>
</evidence>
<accession>A0A9P8UW57</accession>
<dbReference type="SMART" id="SM00256">
    <property type="entry name" value="FBOX"/>
    <property type="match status" value="1"/>
</dbReference>
<keyword evidence="4" id="KW-1185">Reference proteome</keyword>
<feature type="compositionally biased region" description="Acidic residues" evidence="1">
    <location>
        <begin position="529"/>
        <end position="539"/>
    </location>
</feature>
<dbReference type="EMBL" id="JAGPXC010000001">
    <property type="protein sequence ID" value="KAH6659455.1"/>
    <property type="molecule type" value="Genomic_DNA"/>
</dbReference>
<feature type="domain" description="F-box" evidence="2">
    <location>
        <begin position="11"/>
        <end position="56"/>
    </location>
</feature>
<feature type="compositionally biased region" description="Polar residues" evidence="1">
    <location>
        <begin position="567"/>
        <end position="594"/>
    </location>
</feature>
<name>A0A9P8UW57_9PEZI</name>
<proteinExistence type="predicted"/>
<dbReference type="Proteomes" id="UP000758603">
    <property type="component" value="Unassembled WGS sequence"/>
</dbReference>
<dbReference type="InterPro" id="IPR036047">
    <property type="entry name" value="F-box-like_dom_sf"/>
</dbReference>
<dbReference type="PROSITE" id="PS50181">
    <property type="entry name" value="FBOX"/>
    <property type="match status" value="1"/>
</dbReference>
<dbReference type="GeneID" id="70123939"/>
<evidence type="ECO:0000313" key="4">
    <source>
        <dbReference type="Proteomes" id="UP000758603"/>
    </source>
</evidence>
<organism evidence="3 4">
    <name type="scientific">Truncatella angustata</name>
    <dbReference type="NCBI Taxonomy" id="152316"/>
    <lineage>
        <taxon>Eukaryota</taxon>
        <taxon>Fungi</taxon>
        <taxon>Dikarya</taxon>
        <taxon>Ascomycota</taxon>
        <taxon>Pezizomycotina</taxon>
        <taxon>Sordariomycetes</taxon>
        <taxon>Xylariomycetidae</taxon>
        <taxon>Amphisphaeriales</taxon>
        <taxon>Sporocadaceae</taxon>
        <taxon>Truncatella</taxon>
    </lineage>
</organism>
<dbReference type="RefSeq" id="XP_045963586.1">
    <property type="nucleotide sequence ID" value="XM_046095046.1"/>
</dbReference>
<dbReference type="AlphaFoldDB" id="A0A9P8UW57"/>
<feature type="compositionally biased region" description="Low complexity" evidence="1">
    <location>
        <begin position="510"/>
        <end position="523"/>
    </location>
</feature>
<feature type="compositionally biased region" description="Acidic residues" evidence="1">
    <location>
        <begin position="547"/>
        <end position="557"/>
    </location>
</feature>